<dbReference type="AlphaFoldDB" id="A0A5B7I715"/>
<evidence type="ECO:0000313" key="1">
    <source>
        <dbReference type="EMBL" id="MPC76604.1"/>
    </source>
</evidence>
<organism evidence="1 2">
    <name type="scientific">Portunus trituberculatus</name>
    <name type="common">Swimming crab</name>
    <name type="synonym">Neptunus trituberculatus</name>
    <dbReference type="NCBI Taxonomy" id="210409"/>
    <lineage>
        <taxon>Eukaryota</taxon>
        <taxon>Metazoa</taxon>
        <taxon>Ecdysozoa</taxon>
        <taxon>Arthropoda</taxon>
        <taxon>Crustacea</taxon>
        <taxon>Multicrustacea</taxon>
        <taxon>Malacostraca</taxon>
        <taxon>Eumalacostraca</taxon>
        <taxon>Eucarida</taxon>
        <taxon>Decapoda</taxon>
        <taxon>Pleocyemata</taxon>
        <taxon>Brachyura</taxon>
        <taxon>Eubrachyura</taxon>
        <taxon>Portunoidea</taxon>
        <taxon>Portunidae</taxon>
        <taxon>Portuninae</taxon>
        <taxon>Portunus</taxon>
    </lineage>
</organism>
<sequence length="165" mass="18546">MFRRASPKQHLDHNKHELPRELPPSKLLAAISAGHQRIEAFLVCTRPVICGLWEAGGDAGRQTVSASQVHVAYARLPGILEASRRIISLPSYPPRRVEIEELREVERDFSETRRLDSDEISGKDRHVTATGHVTPMVLDLWEYLLESVTGCIIHHFVKTGPGDEL</sequence>
<proteinExistence type="predicted"/>
<protein>
    <submittedName>
        <fullName evidence="1">Uncharacterized protein</fullName>
    </submittedName>
</protein>
<dbReference type="Proteomes" id="UP000324222">
    <property type="component" value="Unassembled WGS sequence"/>
</dbReference>
<dbReference type="EMBL" id="VSRR010043721">
    <property type="protein sequence ID" value="MPC76604.1"/>
    <property type="molecule type" value="Genomic_DNA"/>
</dbReference>
<accession>A0A5B7I715</accession>
<keyword evidence="2" id="KW-1185">Reference proteome</keyword>
<comment type="caution">
    <text evidence="1">The sequence shown here is derived from an EMBL/GenBank/DDBJ whole genome shotgun (WGS) entry which is preliminary data.</text>
</comment>
<name>A0A5B7I715_PORTR</name>
<gene>
    <name evidence="1" type="ORF">E2C01_071021</name>
</gene>
<reference evidence="1 2" key="1">
    <citation type="submission" date="2019-05" db="EMBL/GenBank/DDBJ databases">
        <title>Another draft genome of Portunus trituberculatus and its Hox gene families provides insights of decapod evolution.</title>
        <authorList>
            <person name="Jeong J.-H."/>
            <person name="Song I."/>
            <person name="Kim S."/>
            <person name="Choi T."/>
            <person name="Kim D."/>
            <person name="Ryu S."/>
            <person name="Kim W."/>
        </authorList>
    </citation>
    <scope>NUCLEOTIDE SEQUENCE [LARGE SCALE GENOMIC DNA]</scope>
    <source>
        <tissue evidence="1">Muscle</tissue>
    </source>
</reference>
<evidence type="ECO:0000313" key="2">
    <source>
        <dbReference type="Proteomes" id="UP000324222"/>
    </source>
</evidence>